<feature type="binding site" evidence="6">
    <location>
        <begin position="177"/>
        <end position="184"/>
    </location>
    <ligand>
        <name>NAD(+)</name>
        <dbReference type="ChEBI" id="CHEBI:57540"/>
    </ligand>
</feature>
<evidence type="ECO:0000259" key="9">
    <source>
        <dbReference type="Pfam" id="PF07992"/>
    </source>
</evidence>
<dbReference type="OrthoDB" id="9800167at2"/>
<accession>A0A5B8A371</accession>
<dbReference type="InterPro" id="IPR004099">
    <property type="entry name" value="Pyr_nucl-diS_OxRdtase_dimer"/>
</dbReference>
<reference evidence="10 11" key="1">
    <citation type="submission" date="2019-06" db="EMBL/GenBank/DDBJ databases">
        <authorList>
            <person name="Srinivasan S."/>
        </authorList>
    </citation>
    <scope>NUCLEOTIDE SEQUENCE [LARGE SCALE GENOMIC DNA]</scope>
    <source>
        <strain evidence="10 11">17J68-5</strain>
    </source>
</reference>
<evidence type="ECO:0000256" key="6">
    <source>
        <dbReference type="PIRSR" id="PIRSR000350-3"/>
    </source>
</evidence>
<dbReference type="InterPro" id="IPR036188">
    <property type="entry name" value="FAD/NAD-bd_sf"/>
</dbReference>
<evidence type="ECO:0000256" key="2">
    <source>
        <dbReference type="ARBA" id="ARBA00022630"/>
    </source>
</evidence>
<comment type="similarity">
    <text evidence="1">Belongs to the class-I pyridine nucleotide-disulfide oxidoreductase family.</text>
</comment>
<dbReference type="SUPFAM" id="SSF55424">
    <property type="entry name" value="FAD/NAD-linked reductases, dimerisation (C-terminal) domain"/>
    <property type="match status" value="1"/>
</dbReference>
<feature type="disulfide bond" description="Redox-active" evidence="7">
    <location>
        <begin position="42"/>
        <end position="47"/>
    </location>
</feature>
<feature type="domain" description="FAD/NAD(P)-binding" evidence="9">
    <location>
        <begin position="6"/>
        <end position="321"/>
    </location>
</feature>
<comment type="cofactor">
    <cofactor evidence="6">
        <name>FAD</name>
        <dbReference type="ChEBI" id="CHEBI:57692"/>
    </cofactor>
    <text evidence="6">Binds 1 FAD per subunit.</text>
</comment>
<evidence type="ECO:0000256" key="5">
    <source>
        <dbReference type="PIRSR" id="PIRSR000350-2"/>
    </source>
</evidence>
<evidence type="ECO:0000256" key="3">
    <source>
        <dbReference type="ARBA" id="ARBA00022827"/>
    </source>
</evidence>
<protein>
    <submittedName>
        <fullName evidence="10">FAD-containing oxidoreductase</fullName>
    </submittedName>
</protein>
<dbReference type="PRINTS" id="PR00411">
    <property type="entry name" value="PNDRDTASEI"/>
</dbReference>
<evidence type="ECO:0000256" key="4">
    <source>
        <dbReference type="ARBA" id="ARBA00023002"/>
    </source>
</evidence>
<dbReference type="InterPro" id="IPR016156">
    <property type="entry name" value="FAD/NAD-linked_Rdtase_dimer_sf"/>
</dbReference>
<dbReference type="RefSeq" id="WP_139516791.1">
    <property type="nucleotide sequence ID" value="NZ_CP040896.1"/>
</dbReference>
<evidence type="ECO:0000256" key="7">
    <source>
        <dbReference type="PIRSR" id="PIRSR000350-4"/>
    </source>
</evidence>
<feature type="binding site" evidence="6">
    <location>
        <position position="51"/>
    </location>
    <ligand>
        <name>FAD</name>
        <dbReference type="ChEBI" id="CHEBI:57692"/>
    </ligand>
</feature>
<dbReference type="SUPFAM" id="SSF51905">
    <property type="entry name" value="FAD/NAD(P)-binding domain"/>
    <property type="match status" value="1"/>
</dbReference>
<feature type="domain" description="Pyridine nucleotide-disulphide oxidoreductase dimerisation" evidence="8">
    <location>
        <begin position="345"/>
        <end position="449"/>
    </location>
</feature>
<feature type="binding site" evidence="6">
    <location>
        <position position="200"/>
    </location>
    <ligand>
        <name>NAD(+)</name>
        <dbReference type="ChEBI" id="CHEBI:57540"/>
    </ligand>
</feature>
<dbReference type="Pfam" id="PF02852">
    <property type="entry name" value="Pyr_redox_dim"/>
    <property type="match status" value="1"/>
</dbReference>
<dbReference type="EMBL" id="CP040896">
    <property type="protein sequence ID" value="QDA61617.1"/>
    <property type="molecule type" value="Genomic_DNA"/>
</dbReference>
<keyword evidence="6" id="KW-0547">Nucleotide-binding</keyword>
<keyword evidence="11" id="KW-1185">Reference proteome</keyword>
<keyword evidence="6" id="KW-0520">NAD</keyword>
<sequence>MNHSFDALIIGAGQAGPSLAGRLTAAGWKVALVERKNYGGTCVNTGCTPTKAMVASAKAAHTLRQAAHYGLAPVGEVTADLAQVKARTDRIVAASRTGLENWLKQMPGCTLFRGTARFVSPTAMRVGDEVLEARHIFLNVGGRPVKPALPGIEQVPYLTSSTLLALEELPAHLLIVGAGAVGLEFAQLFRRLGSQVTLVERNARLLPHDDDDVAAAVADILTNEGITLRLGAECISLGQENGRPVVHVSCEADSSPSHGSHLLLAMGRLPNTDDLDLEKAGLLADAHGYLTVDEALQTATPGIWALGDCNGRGAFTHTAYNDFEIVAANLLDGGQRRVSDRLPVSAIYLDPPFAKVGLTEAEVRAAGTPALVGKRPMTKVGRAVEKGETQGFMKVLVHAETDQILGASIVGVGGDEAIHCIITAMYARQTATFMRSNMFIHPTVSELIPTVFGELQPLRAELKATAST</sequence>
<dbReference type="Gene3D" id="3.50.50.60">
    <property type="entry name" value="FAD/NAD(P)-binding domain"/>
    <property type="match status" value="2"/>
</dbReference>
<proteinExistence type="inferred from homology"/>
<feature type="active site" description="Proton acceptor" evidence="5">
    <location>
        <position position="441"/>
    </location>
</feature>
<feature type="binding site" evidence="6">
    <location>
        <position position="267"/>
    </location>
    <ligand>
        <name>NAD(+)</name>
        <dbReference type="ChEBI" id="CHEBI:57540"/>
    </ligand>
</feature>
<dbReference type="PANTHER" id="PTHR43014:SF2">
    <property type="entry name" value="MERCURIC REDUCTASE"/>
    <property type="match status" value="1"/>
</dbReference>
<dbReference type="InterPro" id="IPR023753">
    <property type="entry name" value="FAD/NAD-binding_dom"/>
</dbReference>
<organism evidence="10 11">
    <name type="scientific">Hymenobacter jejuensis</name>
    <dbReference type="NCBI Taxonomy" id="2502781"/>
    <lineage>
        <taxon>Bacteria</taxon>
        <taxon>Pseudomonadati</taxon>
        <taxon>Bacteroidota</taxon>
        <taxon>Cytophagia</taxon>
        <taxon>Cytophagales</taxon>
        <taxon>Hymenobacteraceae</taxon>
        <taxon>Hymenobacter</taxon>
    </lineage>
</organism>
<dbReference type="KEGG" id="hyj:FHG12_16600"/>
<gene>
    <name evidence="10" type="ORF">FHG12_16600</name>
</gene>
<evidence type="ECO:0000313" key="10">
    <source>
        <dbReference type="EMBL" id="QDA61617.1"/>
    </source>
</evidence>
<feature type="binding site" evidence="6">
    <location>
        <position position="308"/>
    </location>
    <ligand>
        <name>FAD</name>
        <dbReference type="ChEBI" id="CHEBI:57692"/>
    </ligand>
</feature>
<dbReference type="Proteomes" id="UP000305398">
    <property type="component" value="Chromosome"/>
</dbReference>
<dbReference type="GO" id="GO:0050660">
    <property type="term" value="F:flavin adenine dinucleotide binding"/>
    <property type="evidence" value="ECO:0007669"/>
    <property type="project" value="TreeGrafter"/>
</dbReference>
<name>A0A5B8A371_9BACT</name>
<dbReference type="NCBIfam" id="NF004992">
    <property type="entry name" value="PRK06370.1-4"/>
    <property type="match status" value="1"/>
</dbReference>
<keyword evidence="4" id="KW-0560">Oxidoreductase</keyword>
<keyword evidence="3 6" id="KW-0274">FAD</keyword>
<dbReference type="AlphaFoldDB" id="A0A5B8A371"/>
<dbReference type="PRINTS" id="PR00368">
    <property type="entry name" value="FADPNR"/>
</dbReference>
<dbReference type="Pfam" id="PF07992">
    <property type="entry name" value="Pyr_redox_2"/>
    <property type="match status" value="1"/>
</dbReference>
<dbReference type="InterPro" id="IPR001100">
    <property type="entry name" value="Pyr_nuc-diS_OxRdtase"/>
</dbReference>
<keyword evidence="2" id="KW-0285">Flavoprotein</keyword>
<evidence type="ECO:0000313" key="11">
    <source>
        <dbReference type="Proteomes" id="UP000305398"/>
    </source>
</evidence>
<dbReference type="PIRSF" id="PIRSF000350">
    <property type="entry name" value="Mercury_reductase_MerA"/>
    <property type="match status" value="1"/>
</dbReference>
<evidence type="ECO:0000259" key="8">
    <source>
        <dbReference type="Pfam" id="PF02852"/>
    </source>
</evidence>
<dbReference type="GO" id="GO:0003955">
    <property type="term" value="F:NAD(P)H dehydrogenase (quinone) activity"/>
    <property type="evidence" value="ECO:0007669"/>
    <property type="project" value="TreeGrafter"/>
</dbReference>
<dbReference type="Gene3D" id="3.30.390.30">
    <property type="match status" value="1"/>
</dbReference>
<evidence type="ECO:0000256" key="1">
    <source>
        <dbReference type="ARBA" id="ARBA00007532"/>
    </source>
</evidence>
<dbReference type="PANTHER" id="PTHR43014">
    <property type="entry name" value="MERCURIC REDUCTASE"/>
    <property type="match status" value="1"/>
</dbReference>
<dbReference type="FunFam" id="3.30.390.30:FF:000001">
    <property type="entry name" value="Dihydrolipoyl dehydrogenase"/>
    <property type="match status" value="1"/>
</dbReference>